<comment type="similarity">
    <text evidence="5 20">Belongs to the MurB family.</text>
</comment>
<dbReference type="HAMAP" id="MF_00037">
    <property type="entry name" value="MurB"/>
    <property type="match status" value="1"/>
</dbReference>
<evidence type="ECO:0000256" key="15">
    <source>
        <dbReference type="ARBA" id="ARBA00023002"/>
    </source>
</evidence>
<dbReference type="Gene3D" id="3.30.465.10">
    <property type="match status" value="1"/>
</dbReference>
<dbReference type="GO" id="GO:0009252">
    <property type="term" value="P:peptidoglycan biosynthetic process"/>
    <property type="evidence" value="ECO:0007669"/>
    <property type="project" value="UniProtKB-UniRule"/>
</dbReference>
<dbReference type="InterPro" id="IPR036318">
    <property type="entry name" value="FAD-bd_PCMH-like_sf"/>
</dbReference>
<evidence type="ECO:0000256" key="14">
    <source>
        <dbReference type="ARBA" id="ARBA00022984"/>
    </source>
</evidence>
<dbReference type="Proteomes" id="UP000182798">
    <property type="component" value="Unassembled WGS sequence"/>
</dbReference>
<dbReference type="InterPro" id="IPR016167">
    <property type="entry name" value="FAD-bd_PCMH_sub1"/>
</dbReference>
<keyword evidence="9 20" id="KW-0132">Cell division</keyword>
<comment type="catalytic activity">
    <reaction evidence="19 20">
        <text>UDP-N-acetyl-alpha-D-muramate + NADP(+) = UDP-N-acetyl-3-O-(1-carboxyvinyl)-alpha-D-glucosamine + NADPH + H(+)</text>
        <dbReference type="Rhea" id="RHEA:12248"/>
        <dbReference type="ChEBI" id="CHEBI:15378"/>
        <dbReference type="ChEBI" id="CHEBI:57783"/>
        <dbReference type="ChEBI" id="CHEBI:58349"/>
        <dbReference type="ChEBI" id="CHEBI:68483"/>
        <dbReference type="ChEBI" id="CHEBI:70757"/>
        <dbReference type="EC" id="1.3.1.98"/>
    </reaction>
</comment>
<evidence type="ECO:0000256" key="19">
    <source>
        <dbReference type="ARBA" id="ARBA00048914"/>
    </source>
</evidence>
<evidence type="ECO:0000256" key="12">
    <source>
        <dbReference type="ARBA" id="ARBA00022857"/>
    </source>
</evidence>
<dbReference type="Gene3D" id="3.90.78.10">
    <property type="entry name" value="UDP-N-acetylenolpyruvoylglucosamine reductase, C-terminal domain"/>
    <property type="match status" value="1"/>
</dbReference>
<keyword evidence="15 20" id="KW-0560">Oxidoreductase</keyword>
<dbReference type="NCBIfam" id="TIGR00179">
    <property type="entry name" value="murB"/>
    <property type="match status" value="1"/>
</dbReference>
<dbReference type="GO" id="GO:0071949">
    <property type="term" value="F:FAD binding"/>
    <property type="evidence" value="ECO:0007669"/>
    <property type="project" value="InterPro"/>
</dbReference>
<dbReference type="InterPro" id="IPR036635">
    <property type="entry name" value="MurB_C_sf"/>
</dbReference>
<dbReference type="GO" id="GO:0051301">
    <property type="term" value="P:cell division"/>
    <property type="evidence" value="ECO:0007669"/>
    <property type="project" value="UniProtKB-KW"/>
</dbReference>
<dbReference type="GO" id="GO:0008762">
    <property type="term" value="F:UDP-N-acetylmuramate dehydrogenase activity"/>
    <property type="evidence" value="ECO:0007669"/>
    <property type="project" value="UniProtKB-UniRule"/>
</dbReference>
<dbReference type="Pfam" id="PF01565">
    <property type="entry name" value="FAD_binding_4"/>
    <property type="match status" value="1"/>
</dbReference>
<dbReference type="SUPFAM" id="SSF56194">
    <property type="entry name" value="Uridine diphospho-N-Acetylenolpyruvylglucosamine reductase, MurB, C-terminal domain"/>
    <property type="match status" value="1"/>
</dbReference>
<dbReference type="GO" id="GO:0008360">
    <property type="term" value="P:regulation of cell shape"/>
    <property type="evidence" value="ECO:0007669"/>
    <property type="project" value="UniProtKB-KW"/>
</dbReference>
<evidence type="ECO:0000256" key="2">
    <source>
        <dbReference type="ARBA" id="ARBA00003921"/>
    </source>
</evidence>
<evidence type="ECO:0000256" key="13">
    <source>
        <dbReference type="ARBA" id="ARBA00022960"/>
    </source>
</evidence>
<evidence type="ECO:0000256" key="10">
    <source>
        <dbReference type="ARBA" id="ARBA00022630"/>
    </source>
</evidence>
<evidence type="ECO:0000256" key="3">
    <source>
        <dbReference type="ARBA" id="ARBA00004496"/>
    </source>
</evidence>
<dbReference type="Gene3D" id="3.30.43.10">
    <property type="entry name" value="Uridine Diphospho-n-acetylenolpyruvylglucosamine Reductase, domain 2"/>
    <property type="match status" value="1"/>
</dbReference>
<organism evidence="22 23">
    <name type="scientific">Bathymodiolus thermophilus thioautotrophic gill symbiont</name>
    <dbReference type="NCBI Taxonomy" id="2360"/>
    <lineage>
        <taxon>Bacteria</taxon>
        <taxon>Pseudomonadati</taxon>
        <taxon>Pseudomonadota</taxon>
        <taxon>Gammaproteobacteria</taxon>
        <taxon>sulfur-oxidizing symbionts</taxon>
    </lineage>
</organism>
<evidence type="ECO:0000256" key="17">
    <source>
        <dbReference type="ARBA" id="ARBA00023316"/>
    </source>
</evidence>
<dbReference type="NCBIfam" id="NF010480">
    <property type="entry name" value="PRK13905.1"/>
    <property type="match status" value="1"/>
</dbReference>
<accession>A0A1J5UMW1</accession>
<keyword evidence="11 20" id="KW-0274">FAD</keyword>
<name>A0A1J5UMW1_9GAMM</name>
<keyword evidence="8 20" id="KW-0963">Cytoplasm</keyword>
<comment type="function">
    <text evidence="2 20">Cell wall formation.</text>
</comment>
<dbReference type="InterPro" id="IPR006094">
    <property type="entry name" value="Oxid_FAD_bind_N"/>
</dbReference>
<feature type="active site" description="Proton donor" evidence="20">
    <location>
        <position position="203"/>
    </location>
</feature>
<evidence type="ECO:0000256" key="8">
    <source>
        <dbReference type="ARBA" id="ARBA00022490"/>
    </source>
</evidence>
<evidence type="ECO:0000259" key="21">
    <source>
        <dbReference type="PROSITE" id="PS51387"/>
    </source>
</evidence>
<proteinExistence type="inferred from homology"/>
<evidence type="ECO:0000313" key="22">
    <source>
        <dbReference type="EMBL" id="OIR25567.1"/>
    </source>
</evidence>
<dbReference type="RefSeq" id="WP_071563391.1">
    <property type="nucleotide sequence ID" value="NZ_MIQH01000224.1"/>
</dbReference>
<sequence>MLSHNEPMSKHCSLRAGGVVQDFFTPHTLDDLSHFLKNNQKPIFMLGLGSNLLVRDQGFAGVAIKLTQLNQLNITNNIIQAGAGVTLAKLARFYQSQGLNGAEFLSAIPGNVGGALAMNAGAFGSDFWSMVDSVATINTVGKVFKRNVAEFDIAYRQVTPHYQNEIFIGANLRLAQTDKPQDIKALLKKRNDLQPIGLPSCGSVFKNPPNHHAAKLIQESHLKGFCIGNACVSDKHANFIINQGNATASDIERLITHIQQTVKSNFNIDLETEVVIIGWTKERP</sequence>
<dbReference type="SUPFAM" id="SSF56176">
    <property type="entry name" value="FAD-binding/transporter-associated domain-like"/>
    <property type="match status" value="1"/>
</dbReference>
<dbReference type="Pfam" id="PF02873">
    <property type="entry name" value="MurB_C"/>
    <property type="match status" value="1"/>
</dbReference>
<keyword evidence="13 20" id="KW-0133">Cell shape</keyword>
<dbReference type="GO" id="GO:0071555">
    <property type="term" value="P:cell wall organization"/>
    <property type="evidence" value="ECO:0007669"/>
    <property type="project" value="UniProtKB-KW"/>
</dbReference>
<evidence type="ECO:0000256" key="18">
    <source>
        <dbReference type="ARBA" id="ARBA00031026"/>
    </source>
</evidence>
<dbReference type="GO" id="GO:0005829">
    <property type="term" value="C:cytosol"/>
    <property type="evidence" value="ECO:0007669"/>
    <property type="project" value="TreeGrafter"/>
</dbReference>
<comment type="cofactor">
    <cofactor evidence="1 20">
        <name>FAD</name>
        <dbReference type="ChEBI" id="CHEBI:57692"/>
    </cofactor>
</comment>
<dbReference type="PANTHER" id="PTHR21071">
    <property type="entry name" value="UDP-N-ACETYLENOLPYRUVOYLGLUCOSAMINE REDUCTASE"/>
    <property type="match status" value="1"/>
</dbReference>
<evidence type="ECO:0000256" key="16">
    <source>
        <dbReference type="ARBA" id="ARBA00023306"/>
    </source>
</evidence>
<feature type="active site" evidence="20">
    <location>
        <position position="273"/>
    </location>
</feature>
<dbReference type="InterPro" id="IPR003170">
    <property type="entry name" value="MurB"/>
</dbReference>
<protein>
    <recommendedName>
        <fullName evidence="7 20">UDP-N-acetylenolpyruvoylglucosamine reductase</fullName>
        <ecNumber evidence="6 20">1.3.1.98</ecNumber>
    </recommendedName>
    <alternativeName>
        <fullName evidence="18 20">UDP-N-acetylmuramate dehydrogenase</fullName>
    </alternativeName>
</protein>
<evidence type="ECO:0000256" key="11">
    <source>
        <dbReference type="ARBA" id="ARBA00022827"/>
    </source>
</evidence>
<dbReference type="UniPathway" id="UPA00219"/>
<keyword evidence="14 20" id="KW-0573">Peptidoglycan synthesis</keyword>
<dbReference type="InterPro" id="IPR011601">
    <property type="entry name" value="MurB_C"/>
</dbReference>
<gene>
    <name evidence="20" type="primary">murB</name>
    <name evidence="22" type="ORF">BGC33_13655</name>
</gene>
<keyword evidence="12 20" id="KW-0521">NADP</keyword>
<dbReference type="AlphaFoldDB" id="A0A1J5UMW1"/>
<evidence type="ECO:0000256" key="4">
    <source>
        <dbReference type="ARBA" id="ARBA00004752"/>
    </source>
</evidence>
<dbReference type="EMBL" id="MIQH01000224">
    <property type="protein sequence ID" value="OIR25567.1"/>
    <property type="molecule type" value="Genomic_DNA"/>
</dbReference>
<evidence type="ECO:0000256" key="5">
    <source>
        <dbReference type="ARBA" id="ARBA00010485"/>
    </source>
</evidence>
<dbReference type="InterPro" id="IPR016169">
    <property type="entry name" value="FAD-bd_PCMH_sub2"/>
</dbReference>
<evidence type="ECO:0000313" key="23">
    <source>
        <dbReference type="Proteomes" id="UP000182798"/>
    </source>
</evidence>
<evidence type="ECO:0000256" key="7">
    <source>
        <dbReference type="ARBA" id="ARBA00015188"/>
    </source>
</evidence>
<keyword evidence="16 20" id="KW-0131">Cell cycle</keyword>
<comment type="pathway">
    <text evidence="4 20">Cell wall biogenesis; peptidoglycan biosynthesis.</text>
</comment>
<comment type="caution">
    <text evidence="22">The sequence shown here is derived from an EMBL/GenBank/DDBJ whole genome shotgun (WGS) entry which is preliminary data.</text>
</comment>
<reference evidence="23" key="1">
    <citation type="submission" date="2016-09" db="EMBL/GenBank/DDBJ databases">
        <title>Genome Sequence of Bathymodiolus thermophilus sulfur-oxidizing gill endosymbiont.</title>
        <authorList>
            <person name="Ponnudurai R."/>
            <person name="Kleiner M."/>
            <person name="Sayavedra L."/>
            <person name="Thuermer A."/>
            <person name="Felbeck H."/>
            <person name="Schlueter R."/>
            <person name="Schweder T."/>
            <person name="Markert S."/>
        </authorList>
    </citation>
    <scope>NUCLEOTIDE SEQUENCE [LARGE SCALE GENOMIC DNA]</scope>
    <source>
        <strain evidence="23">BAT/CrabSpa'14</strain>
    </source>
</reference>
<feature type="domain" description="FAD-binding PCMH-type" evidence="21">
    <location>
        <begin position="16"/>
        <end position="177"/>
    </location>
</feature>
<feature type="active site" evidence="20">
    <location>
        <position position="156"/>
    </location>
</feature>
<evidence type="ECO:0000256" key="6">
    <source>
        <dbReference type="ARBA" id="ARBA00012518"/>
    </source>
</evidence>
<dbReference type="PANTHER" id="PTHR21071:SF4">
    <property type="entry name" value="UDP-N-ACETYLENOLPYRUVOYLGLUCOSAMINE REDUCTASE"/>
    <property type="match status" value="1"/>
</dbReference>
<evidence type="ECO:0000256" key="1">
    <source>
        <dbReference type="ARBA" id="ARBA00001974"/>
    </source>
</evidence>
<evidence type="ECO:0000256" key="9">
    <source>
        <dbReference type="ARBA" id="ARBA00022618"/>
    </source>
</evidence>
<dbReference type="InterPro" id="IPR016166">
    <property type="entry name" value="FAD-bd_PCMH"/>
</dbReference>
<evidence type="ECO:0000256" key="20">
    <source>
        <dbReference type="HAMAP-Rule" id="MF_00037"/>
    </source>
</evidence>
<keyword evidence="17 20" id="KW-0961">Cell wall biogenesis/degradation</keyword>
<keyword evidence="10 20" id="KW-0285">Flavoprotein</keyword>
<comment type="subcellular location">
    <subcellularLocation>
        <location evidence="3 20">Cytoplasm</location>
    </subcellularLocation>
</comment>
<dbReference type="EC" id="1.3.1.98" evidence="6 20"/>
<dbReference type="PROSITE" id="PS51387">
    <property type="entry name" value="FAD_PCMH"/>
    <property type="match status" value="1"/>
</dbReference>
<dbReference type="OrthoDB" id="9804753at2"/>